<keyword evidence="5" id="KW-0539">Nucleus</keyword>
<keyword evidence="8" id="KW-1185">Reference proteome</keyword>
<dbReference type="GO" id="GO:0006351">
    <property type="term" value="P:DNA-templated transcription"/>
    <property type="evidence" value="ECO:0007669"/>
    <property type="project" value="InterPro"/>
</dbReference>
<protein>
    <recommendedName>
        <fullName evidence="6">Xylanolytic transcriptional activator regulatory domain-containing protein</fullName>
    </recommendedName>
</protein>
<organism evidence="7 8">
    <name type="scientific">Lithohypha guttulata</name>
    <dbReference type="NCBI Taxonomy" id="1690604"/>
    <lineage>
        <taxon>Eukaryota</taxon>
        <taxon>Fungi</taxon>
        <taxon>Dikarya</taxon>
        <taxon>Ascomycota</taxon>
        <taxon>Pezizomycotina</taxon>
        <taxon>Eurotiomycetes</taxon>
        <taxon>Chaetothyriomycetidae</taxon>
        <taxon>Chaetothyriales</taxon>
        <taxon>Trichomeriaceae</taxon>
        <taxon>Lithohypha</taxon>
    </lineage>
</organism>
<reference evidence="7 8" key="1">
    <citation type="submission" date="2023-08" db="EMBL/GenBank/DDBJ databases">
        <title>Black Yeasts Isolated from many extreme environments.</title>
        <authorList>
            <person name="Coleine C."/>
            <person name="Stajich J.E."/>
            <person name="Selbmann L."/>
        </authorList>
    </citation>
    <scope>NUCLEOTIDE SEQUENCE [LARGE SCALE GENOMIC DNA]</scope>
    <source>
        <strain evidence="7 8">CCFEE 5910</strain>
    </source>
</reference>
<evidence type="ECO:0000313" key="7">
    <source>
        <dbReference type="EMBL" id="KAK5088285.1"/>
    </source>
</evidence>
<dbReference type="Proteomes" id="UP001309876">
    <property type="component" value="Unassembled WGS sequence"/>
</dbReference>
<evidence type="ECO:0000256" key="1">
    <source>
        <dbReference type="ARBA" id="ARBA00022723"/>
    </source>
</evidence>
<dbReference type="CDD" id="cd12148">
    <property type="entry name" value="fungal_TF_MHR"/>
    <property type="match status" value="1"/>
</dbReference>
<dbReference type="GO" id="GO:0008270">
    <property type="term" value="F:zinc ion binding"/>
    <property type="evidence" value="ECO:0007669"/>
    <property type="project" value="InterPro"/>
</dbReference>
<sequence length="719" mass="81403">MQANSTHAGDTLPFEHIATEGENAWSGVTSTWRKPHNADVWTSTSGTSTSEVTWDDYSALFGTENPMIFEYPNFLWPLEELNQSSEVVHAPVERSLDVAVAPTATTTTTTTTSGSTKTPYANHPFIYHFKTGRPIDISIICSFLHPQPCWNQITSLGSFLKVIHPQQWVVSGAIRDGISARVYGMLSRRLEHSYSKTIPQSFPPLETIQVCFQAYQRNFAGLYPIIHPSTLSESWWTSKDAENDIGILFTAIMTLGCLGLPIQEPRQFAIELTYLIRIAINESAERDESNLEDKWVLSAWLLMTVFSAWSGVKRHSELAEAFHGVFSTVFLRRNFYSATTVPETPEIVPPSWSPWLEKERDRRLAQVHYIVEQEISLFYSIPTTLNFATLRCPMPCTDELFLAESEKQWLAILETRKEENSVSRRLNPPSLSNFYLWFQRHDFSELGYDATPLQIRLLLCTISTQVLQYAQTNRFVPSNDRFASAYIGRSNSVCSMLRLEELEGMLGKWRALASRVISSDAPSDIQLWCKLMYHVIWLELLICHEDVQIIAGKEGYENGKSLLAHLRWWTQSSLARRAIFHAGRIFKIVRQSSRDLVRPLWWPLAVSRAALVLWCYTTGSMLAGNKPALLDGSIPSGGSPVPLYTSDDDDFAPHMPGIHGYEDMASIPDVHGQLVPLCQISPFFDVCIQHLDPGRSLNAPIRDSVHRFLEDVKKSGMPY</sequence>
<dbReference type="PANTHER" id="PTHR47660">
    <property type="entry name" value="TRANSCRIPTION FACTOR WITH C2H2 AND ZN(2)-CYS(6) DNA BINDING DOMAIN (EUROFUNG)-RELATED-RELATED"/>
    <property type="match status" value="1"/>
</dbReference>
<evidence type="ECO:0000259" key="6">
    <source>
        <dbReference type="Pfam" id="PF04082"/>
    </source>
</evidence>
<accession>A0AAN7Y840</accession>
<evidence type="ECO:0000256" key="5">
    <source>
        <dbReference type="ARBA" id="ARBA00023242"/>
    </source>
</evidence>
<gene>
    <name evidence="7" type="ORF">LTR05_002502</name>
</gene>
<proteinExistence type="predicted"/>
<keyword evidence="3" id="KW-0805">Transcription regulation</keyword>
<dbReference type="Pfam" id="PF04082">
    <property type="entry name" value="Fungal_trans"/>
    <property type="match status" value="1"/>
</dbReference>
<dbReference type="InterPro" id="IPR007219">
    <property type="entry name" value="XnlR_reg_dom"/>
</dbReference>
<dbReference type="GO" id="GO:0003677">
    <property type="term" value="F:DNA binding"/>
    <property type="evidence" value="ECO:0007669"/>
    <property type="project" value="InterPro"/>
</dbReference>
<dbReference type="PANTHER" id="PTHR47660:SF2">
    <property type="entry name" value="TRANSCRIPTION FACTOR WITH C2H2 AND ZN(2)-CYS(6) DNA BINDING DOMAIN (EUROFUNG)"/>
    <property type="match status" value="1"/>
</dbReference>
<keyword evidence="4" id="KW-0804">Transcription</keyword>
<dbReference type="AlphaFoldDB" id="A0AAN7Y840"/>
<keyword evidence="1" id="KW-0479">Metal-binding</keyword>
<evidence type="ECO:0000256" key="3">
    <source>
        <dbReference type="ARBA" id="ARBA00023015"/>
    </source>
</evidence>
<name>A0AAN7Y840_9EURO</name>
<evidence type="ECO:0000256" key="2">
    <source>
        <dbReference type="ARBA" id="ARBA00022833"/>
    </source>
</evidence>
<keyword evidence="2" id="KW-0862">Zinc</keyword>
<dbReference type="EMBL" id="JAVRRJ010000002">
    <property type="protein sequence ID" value="KAK5088285.1"/>
    <property type="molecule type" value="Genomic_DNA"/>
</dbReference>
<feature type="domain" description="Xylanolytic transcriptional activator regulatory" evidence="6">
    <location>
        <begin position="214"/>
        <end position="414"/>
    </location>
</feature>
<evidence type="ECO:0000256" key="4">
    <source>
        <dbReference type="ARBA" id="ARBA00023163"/>
    </source>
</evidence>
<evidence type="ECO:0000313" key="8">
    <source>
        <dbReference type="Proteomes" id="UP001309876"/>
    </source>
</evidence>
<comment type="caution">
    <text evidence="7">The sequence shown here is derived from an EMBL/GenBank/DDBJ whole genome shotgun (WGS) entry which is preliminary data.</text>
</comment>